<keyword evidence="10 24" id="KW-0812">Transmembrane</keyword>
<dbReference type="GO" id="GO:0005886">
    <property type="term" value="C:plasma membrane"/>
    <property type="evidence" value="ECO:0007669"/>
    <property type="project" value="UniProtKB-SubCell"/>
</dbReference>
<evidence type="ECO:0000259" key="25">
    <source>
        <dbReference type="PROSITE" id="PS50835"/>
    </source>
</evidence>
<evidence type="ECO:0000256" key="10">
    <source>
        <dbReference type="ARBA" id="ARBA00022692"/>
    </source>
</evidence>
<feature type="domain" description="Ig-like" evidence="25">
    <location>
        <begin position="161"/>
        <end position="247"/>
    </location>
</feature>
<dbReference type="Pfam" id="PF03051">
    <property type="entry name" value="Peptidase_C1_2"/>
    <property type="match status" value="1"/>
</dbReference>
<dbReference type="InterPro" id="IPR000169">
    <property type="entry name" value="Pept_cys_AS"/>
</dbReference>
<dbReference type="FunFam" id="3.90.70.10:FF:000021">
    <property type="entry name" value="Bleomycin hydrolase"/>
    <property type="match status" value="1"/>
</dbReference>
<dbReference type="PROSITE" id="PS00139">
    <property type="entry name" value="THIOL_PROTEASE_CYS"/>
    <property type="match status" value="1"/>
</dbReference>
<dbReference type="InterPro" id="IPR038765">
    <property type="entry name" value="Papain-like_cys_pep_sf"/>
</dbReference>
<evidence type="ECO:0000256" key="12">
    <source>
        <dbReference type="ARBA" id="ARBA00022737"/>
    </source>
</evidence>
<dbReference type="Proteomes" id="UP000664991">
    <property type="component" value="Unassembled WGS sequence"/>
</dbReference>
<evidence type="ECO:0000256" key="5">
    <source>
        <dbReference type="ARBA" id="ARBA00012465"/>
    </source>
</evidence>
<keyword evidence="9" id="KW-0645">Protease</keyword>
<dbReference type="EMBL" id="JAEMGP010000011">
    <property type="protein sequence ID" value="KAG5203656.1"/>
    <property type="molecule type" value="Genomic_DNA"/>
</dbReference>
<keyword evidence="8" id="KW-0963">Cytoplasm</keyword>
<feature type="region of interest" description="Disordered" evidence="23">
    <location>
        <begin position="320"/>
        <end position="343"/>
    </location>
</feature>
<evidence type="ECO:0000313" key="26">
    <source>
        <dbReference type="EMBL" id="KAG5203656.1"/>
    </source>
</evidence>
<evidence type="ECO:0000256" key="22">
    <source>
        <dbReference type="ARBA" id="ARBA00073192"/>
    </source>
</evidence>
<evidence type="ECO:0000256" key="18">
    <source>
        <dbReference type="ARBA" id="ARBA00023180"/>
    </source>
</evidence>
<evidence type="ECO:0000256" key="20">
    <source>
        <dbReference type="ARBA" id="ARBA00059449"/>
    </source>
</evidence>
<dbReference type="InterPro" id="IPR003599">
    <property type="entry name" value="Ig_sub"/>
</dbReference>
<dbReference type="AlphaFoldDB" id="A0A835ZZN2"/>
<name>A0A835ZZN2_SHEEP</name>
<keyword evidence="19" id="KW-0393">Immunoglobulin domain</keyword>
<accession>A0A835ZZN2</accession>
<dbReference type="GO" id="GO:0005737">
    <property type="term" value="C:cytoplasm"/>
    <property type="evidence" value="ECO:0007669"/>
    <property type="project" value="UniProtKB-SubCell"/>
</dbReference>
<evidence type="ECO:0000256" key="14">
    <source>
        <dbReference type="ARBA" id="ARBA00022807"/>
    </source>
</evidence>
<evidence type="ECO:0000256" key="11">
    <source>
        <dbReference type="ARBA" id="ARBA00022729"/>
    </source>
</evidence>
<comment type="catalytic activity">
    <reaction evidence="1">
        <text>Inactivates bleomycin B2 (a cytotoxic glycometallopeptide) by hydrolysis of a carboxyamide bond of beta-aminoalanine, but also shows general aminopeptidase activity. The specificity varies somewhat with source, but amino acid arylamides of Met, Leu and Ala are preferred.</text>
        <dbReference type="EC" id="3.4.22.40"/>
    </reaction>
</comment>
<dbReference type="EC" id="3.4.22.40" evidence="5"/>
<feature type="transmembrane region" description="Helical" evidence="24">
    <location>
        <begin position="261"/>
        <end position="279"/>
    </location>
</feature>
<evidence type="ECO:0000256" key="2">
    <source>
        <dbReference type="ARBA" id="ARBA00004251"/>
    </source>
</evidence>
<protein>
    <recommendedName>
        <fullName evidence="6">Bleomycin hydrolase</fullName>
        <ecNumber evidence="5">3.4.22.40</ecNumber>
    </recommendedName>
    <alternativeName>
        <fullName evidence="22">Transmembrane and immunoglobulin domain-containing protein 1</fullName>
    </alternativeName>
</protein>
<dbReference type="InterPro" id="IPR003598">
    <property type="entry name" value="Ig_sub2"/>
</dbReference>
<evidence type="ECO:0000256" key="13">
    <source>
        <dbReference type="ARBA" id="ARBA00022801"/>
    </source>
</evidence>
<evidence type="ECO:0000256" key="23">
    <source>
        <dbReference type="SAM" id="MobiDB-lite"/>
    </source>
</evidence>
<dbReference type="InterPro" id="IPR004134">
    <property type="entry name" value="Peptidase_C1B"/>
</dbReference>
<dbReference type="GO" id="GO:0043418">
    <property type="term" value="P:homocysteine catabolic process"/>
    <property type="evidence" value="ECO:0007669"/>
    <property type="project" value="TreeGrafter"/>
</dbReference>
<dbReference type="InterPro" id="IPR036179">
    <property type="entry name" value="Ig-like_dom_sf"/>
</dbReference>
<dbReference type="Pfam" id="PF07679">
    <property type="entry name" value="I-set"/>
    <property type="match status" value="1"/>
</dbReference>
<evidence type="ECO:0000256" key="9">
    <source>
        <dbReference type="ARBA" id="ARBA00022670"/>
    </source>
</evidence>
<dbReference type="InterPro" id="IPR013783">
    <property type="entry name" value="Ig-like_fold"/>
</dbReference>
<dbReference type="FunFam" id="2.60.40.10:FF:001938">
    <property type="entry name" value="Transmembrane and immunoglobulin domain-containing protein 1"/>
    <property type="match status" value="1"/>
</dbReference>
<dbReference type="Gene3D" id="2.60.40.10">
    <property type="entry name" value="Immunoglobulins"/>
    <property type="match status" value="1"/>
</dbReference>
<feature type="domain" description="Ig-like" evidence="25">
    <location>
        <begin position="51"/>
        <end position="153"/>
    </location>
</feature>
<reference evidence="26 27" key="1">
    <citation type="submission" date="2020-12" db="EMBL/GenBank/DDBJ databases">
        <title>De novo assembly of Tibetan sheep genome.</title>
        <authorList>
            <person name="Li X."/>
        </authorList>
    </citation>
    <scope>NUCLEOTIDE SEQUENCE [LARGE SCALE GENOMIC DNA]</scope>
    <source>
        <tissue evidence="26">Heart</tissue>
    </source>
</reference>
<dbReference type="InterPro" id="IPR013098">
    <property type="entry name" value="Ig_I-set"/>
</dbReference>
<comment type="caution">
    <text evidence="26">The sequence shown here is derived from an EMBL/GenBank/DDBJ whole genome shotgun (WGS) entry which is preliminary data.</text>
</comment>
<dbReference type="SUPFAM" id="SSF54001">
    <property type="entry name" value="Cysteine proteinases"/>
    <property type="match status" value="1"/>
</dbReference>
<sequence>MKGEWCQMMKGLKYAKGVLLYSTANEKLTELFMKRVIRRKFIKDGTEDQRPNTKMQISSLNDSISATCDDNVNGKTENYILDTEPGLQESLKCAVENHTRDEELLWYREDGRVDLKSGNKINSSSVCVSGIREDDNGITFTCKLQRNQSVSISVVLNVTFPPLLSGNDFQTAKEGSDVKLVCNVKSNPQAQMMWYRNGGILNLENHHRIQQTSEYLQLSITKVKKSDNGTYSCIANSLIETKTKDFHLIVKDKASTVPIEPIIAACVVVFLTLVFGLIARRKKIMKLCRKDQGPQCRTALAGFLFPALRVREAGRLPRLRSAVPSRPRPEDPETTVPSPGTVDAMNGAVPSGIPAGLNSEKVAALLQKLNSDPQFVLAQNVGTTHDLLDICLKRATVQGTQHVFQHAVHQEGKPVTNQKSSGRCWIFSCLNVMRLPFMRRFNIEEFEFSQSYLFFWDKVERCYFFLNAFVDTAQKKEPEDGRLVQYLLMNPANDGGQWDMLVNIVEKYGVIPKKCFPETYTTEATRRMNDILNHKMREFCIRLRNLVHSGATKEEISATQDSMMEEIFRVVCICLGNPPETFTWEYRDKDKNYQKIGPITPLKFYRQHVKPLFNMEDKICLVNDPRPQHKYNKLYTVDYLSNMVGGRKTLYNNQPIDFLKKMVAASIKDGEAVWFGCDVGKHFNGKLGLSDMNVYDHELVFGVSMKNMNKAERLTFGESLMTHAMTFTAVSEKDDQDGAFIKWRVENSWGEDHGHKGYLCMTDEWFSEYVYEVVVDKKHVPEEVLAVLEQEPIVLPAWDPMGALAK</sequence>
<keyword evidence="18" id="KW-0325">Glycoprotein</keyword>
<dbReference type="CDD" id="cd00585">
    <property type="entry name" value="Peptidase_C1B"/>
    <property type="match status" value="1"/>
</dbReference>
<keyword evidence="16 24" id="KW-0472">Membrane</keyword>
<evidence type="ECO:0000256" key="21">
    <source>
        <dbReference type="ARBA" id="ARBA00063847"/>
    </source>
</evidence>
<dbReference type="GO" id="GO:0009636">
    <property type="term" value="P:response to toxic substance"/>
    <property type="evidence" value="ECO:0007669"/>
    <property type="project" value="TreeGrafter"/>
</dbReference>
<dbReference type="Gene3D" id="3.90.70.10">
    <property type="entry name" value="Cysteine proteinases"/>
    <property type="match status" value="1"/>
</dbReference>
<evidence type="ECO:0000256" key="1">
    <source>
        <dbReference type="ARBA" id="ARBA00000423"/>
    </source>
</evidence>
<organism evidence="26 27">
    <name type="scientific">Ovis aries</name>
    <name type="common">Sheep</name>
    <dbReference type="NCBI Taxonomy" id="9940"/>
    <lineage>
        <taxon>Eukaryota</taxon>
        <taxon>Metazoa</taxon>
        <taxon>Chordata</taxon>
        <taxon>Craniata</taxon>
        <taxon>Vertebrata</taxon>
        <taxon>Euteleostomi</taxon>
        <taxon>Mammalia</taxon>
        <taxon>Eutheria</taxon>
        <taxon>Laurasiatheria</taxon>
        <taxon>Artiodactyla</taxon>
        <taxon>Ruminantia</taxon>
        <taxon>Pecora</taxon>
        <taxon>Bovidae</taxon>
        <taxon>Caprinae</taxon>
        <taxon>Ovis</taxon>
    </lineage>
</organism>
<dbReference type="SMART" id="SM00408">
    <property type="entry name" value="IGc2"/>
    <property type="match status" value="1"/>
</dbReference>
<keyword evidence="11" id="KW-0732">Signal</keyword>
<dbReference type="GO" id="GO:0004197">
    <property type="term" value="F:cysteine-type endopeptidase activity"/>
    <property type="evidence" value="ECO:0007669"/>
    <property type="project" value="UniProtKB-EC"/>
</dbReference>
<keyword evidence="12" id="KW-0677">Repeat</keyword>
<evidence type="ECO:0000256" key="17">
    <source>
        <dbReference type="ARBA" id="ARBA00023157"/>
    </source>
</evidence>
<comment type="function">
    <text evidence="20">May control cell-cell adhesion, cell migration and proliferation, cell morphology, and protects renal epithelial cells from oxidative cell injury to promote cell survival.</text>
</comment>
<dbReference type="SMART" id="SM00409">
    <property type="entry name" value="IG"/>
    <property type="match status" value="1"/>
</dbReference>
<keyword evidence="13" id="KW-0378">Hydrolase</keyword>
<evidence type="ECO:0000256" key="19">
    <source>
        <dbReference type="ARBA" id="ARBA00023319"/>
    </source>
</evidence>
<evidence type="ECO:0000256" key="3">
    <source>
        <dbReference type="ARBA" id="ARBA00004496"/>
    </source>
</evidence>
<dbReference type="CDD" id="cd00096">
    <property type="entry name" value="Ig"/>
    <property type="match status" value="1"/>
</dbReference>
<evidence type="ECO:0000256" key="15">
    <source>
        <dbReference type="ARBA" id="ARBA00022989"/>
    </source>
</evidence>
<keyword evidence="15 24" id="KW-1133">Transmembrane helix</keyword>
<evidence type="ECO:0000256" key="8">
    <source>
        <dbReference type="ARBA" id="ARBA00022490"/>
    </source>
</evidence>
<dbReference type="GO" id="GO:0006508">
    <property type="term" value="P:proteolysis"/>
    <property type="evidence" value="ECO:0007669"/>
    <property type="project" value="UniProtKB-KW"/>
</dbReference>
<dbReference type="InterPro" id="IPR007110">
    <property type="entry name" value="Ig-like_dom"/>
</dbReference>
<evidence type="ECO:0000256" key="7">
    <source>
        <dbReference type="ARBA" id="ARBA00022475"/>
    </source>
</evidence>
<dbReference type="SUPFAM" id="SSF48726">
    <property type="entry name" value="Immunoglobulin"/>
    <property type="match status" value="1"/>
</dbReference>
<dbReference type="PANTHER" id="PTHR10363:SF2">
    <property type="entry name" value="BLEOMYCIN HYDROLASE"/>
    <property type="match status" value="1"/>
</dbReference>
<dbReference type="GO" id="GO:0070005">
    <property type="term" value="F:cysteine-type aminopeptidase activity"/>
    <property type="evidence" value="ECO:0007669"/>
    <property type="project" value="InterPro"/>
</dbReference>
<evidence type="ECO:0000313" key="27">
    <source>
        <dbReference type="Proteomes" id="UP000664991"/>
    </source>
</evidence>
<evidence type="ECO:0000256" key="4">
    <source>
        <dbReference type="ARBA" id="ARBA00011738"/>
    </source>
</evidence>
<evidence type="ECO:0000256" key="24">
    <source>
        <dbReference type="SAM" id="Phobius"/>
    </source>
</evidence>
<evidence type="ECO:0000256" key="16">
    <source>
        <dbReference type="ARBA" id="ARBA00023136"/>
    </source>
</evidence>
<dbReference type="GO" id="GO:0042127">
    <property type="term" value="P:regulation of cell population proliferation"/>
    <property type="evidence" value="ECO:0007669"/>
    <property type="project" value="UniProtKB-ARBA"/>
</dbReference>
<comment type="subunit">
    <text evidence="21">Homohexamer. Interacts with NUDT12 (via ANK repeats).</text>
</comment>
<keyword evidence="17" id="KW-1015">Disulfide bond</keyword>
<dbReference type="PROSITE" id="PS50835">
    <property type="entry name" value="IG_LIKE"/>
    <property type="match status" value="2"/>
</dbReference>
<keyword evidence="7" id="KW-1003">Cell membrane</keyword>
<dbReference type="PANTHER" id="PTHR10363">
    <property type="entry name" value="BLEOMYCIN HYDROLASE"/>
    <property type="match status" value="1"/>
</dbReference>
<keyword evidence="14" id="KW-0788">Thiol protease</keyword>
<evidence type="ECO:0000256" key="6">
    <source>
        <dbReference type="ARBA" id="ARBA00022227"/>
    </source>
</evidence>
<gene>
    <name evidence="26" type="ORF">JEQ12_003239</name>
</gene>
<comment type="subcellular location">
    <subcellularLocation>
        <location evidence="2">Cell membrane</location>
        <topology evidence="2">Single-pass type I membrane protein</topology>
    </subcellularLocation>
    <subcellularLocation>
        <location evidence="3">Cytoplasm</location>
    </subcellularLocation>
</comment>
<comment type="subunit">
    <text evidence="4">Homodimer.</text>
</comment>
<proteinExistence type="predicted"/>